<organism evidence="1 2">
    <name type="scientific">Pocillopora damicornis</name>
    <name type="common">Cauliflower coral</name>
    <name type="synonym">Millepora damicornis</name>
    <dbReference type="NCBI Taxonomy" id="46731"/>
    <lineage>
        <taxon>Eukaryota</taxon>
        <taxon>Metazoa</taxon>
        <taxon>Cnidaria</taxon>
        <taxon>Anthozoa</taxon>
        <taxon>Hexacorallia</taxon>
        <taxon>Scleractinia</taxon>
        <taxon>Astrocoeniina</taxon>
        <taxon>Pocilloporidae</taxon>
        <taxon>Pocillopora</taxon>
    </lineage>
</organism>
<keyword evidence="2" id="KW-1185">Reference proteome</keyword>
<proteinExistence type="predicted"/>
<dbReference type="Pfam" id="PF04081">
    <property type="entry name" value="DNA_pol_delta_4"/>
    <property type="match status" value="1"/>
</dbReference>
<dbReference type="GO" id="GO:0006261">
    <property type="term" value="P:DNA-templated DNA replication"/>
    <property type="evidence" value="ECO:0007669"/>
    <property type="project" value="TreeGrafter"/>
</dbReference>
<dbReference type="Proteomes" id="UP000275408">
    <property type="component" value="Unassembled WGS sequence"/>
</dbReference>
<dbReference type="OrthoDB" id="337486at2759"/>
<dbReference type="PANTHER" id="PTHR14303">
    <property type="entry name" value="DNA POLYMERASE DELTA SUBUNIT 4"/>
    <property type="match status" value="1"/>
</dbReference>
<gene>
    <name evidence="1" type="ORF">pdam_00006586</name>
</gene>
<dbReference type="OMA" id="CTGISRM"/>
<evidence type="ECO:0000313" key="2">
    <source>
        <dbReference type="Proteomes" id="UP000275408"/>
    </source>
</evidence>
<accession>A0A3M6T8T5</accession>
<dbReference type="PANTHER" id="PTHR14303:SF0">
    <property type="entry name" value="DNA POLYMERASE DELTA SUBUNIT 4"/>
    <property type="match status" value="1"/>
</dbReference>
<dbReference type="GO" id="GO:0043625">
    <property type="term" value="C:delta DNA polymerase complex"/>
    <property type="evidence" value="ECO:0007669"/>
    <property type="project" value="TreeGrafter"/>
</dbReference>
<comment type="caution">
    <text evidence="1">The sequence shown here is derived from an EMBL/GenBank/DDBJ whole genome shotgun (WGS) entry which is preliminary data.</text>
</comment>
<protein>
    <recommendedName>
        <fullName evidence="3">DNA polymerase delta subunit 4</fullName>
    </recommendedName>
</protein>
<dbReference type="InterPro" id="IPR007218">
    <property type="entry name" value="DNA_pol_delta_4"/>
</dbReference>
<name>A0A3M6T8T5_POCDA</name>
<evidence type="ECO:0008006" key="3">
    <source>
        <dbReference type="Google" id="ProtNLM"/>
    </source>
</evidence>
<sequence length="113" mass="13018">MASKLITDVFPITKKERPVNKKQPQTKLSDPIQKDAETVVAKDVTSDLAKELLMLKEFDLDSEFGPCIGITRLQRWERAKEYGLFPPEEVKEIILRHPNDIAFTECVWFDANL</sequence>
<dbReference type="EMBL" id="RCHS01004086">
    <property type="protein sequence ID" value="RMX37753.1"/>
    <property type="molecule type" value="Genomic_DNA"/>
</dbReference>
<dbReference type="GO" id="GO:0000731">
    <property type="term" value="P:DNA synthesis involved in DNA repair"/>
    <property type="evidence" value="ECO:0007669"/>
    <property type="project" value="InterPro"/>
</dbReference>
<dbReference type="GO" id="GO:0003887">
    <property type="term" value="F:DNA-directed DNA polymerase activity"/>
    <property type="evidence" value="ECO:0007669"/>
    <property type="project" value="TreeGrafter"/>
</dbReference>
<dbReference type="AlphaFoldDB" id="A0A3M6T8T5"/>
<reference evidence="1 2" key="1">
    <citation type="journal article" date="2018" name="Sci. Rep.">
        <title>Comparative analysis of the Pocillopora damicornis genome highlights role of immune system in coral evolution.</title>
        <authorList>
            <person name="Cunning R."/>
            <person name="Bay R.A."/>
            <person name="Gillette P."/>
            <person name="Baker A.C."/>
            <person name="Traylor-Knowles N."/>
        </authorList>
    </citation>
    <scope>NUCLEOTIDE SEQUENCE [LARGE SCALE GENOMIC DNA]</scope>
    <source>
        <strain evidence="1">RSMAS</strain>
        <tissue evidence="1">Whole animal</tissue>
    </source>
</reference>
<evidence type="ECO:0000313" key="1">
    <source>
        <dbReference type="EMBL" id="RMX37753.1"/>
    </source>
</evidence>
<dbReference type="STRING" id="46731.A0A3M6T8T5"/>